<dbReference type="EMBL" id="PYGC01000006">
    <property type="protein sequence ID" value="PSK82434.1"/>
    <property type="molecule type" value="Genomic_DNA"/>
</dbReference>
<dbReference type="AlphaFoldDB" id="A0A2P8CBV1"/>
<evidence type="ECO:0008006" key="6">
    <source>
        <dbReference type="Google" id="ProtNLM"/>
    </source>
</evidence>
<evidence type="ECO:0000313" key="3">
    <source>
        <dbReference type="EMBL" id="PSK82434.1"/>
    </source>
</evidence>
<gene>
    <name evidence="3" type="ORF">CLV93_106182</name>
    <name evidence="2" type="ORF">JCM18694_30700</name>
</gene>
<evidence type="ECO:0000256" key="1">
    <source>
        <dbReference type="SAM" id="SignalP"/>
    </source>
</evidence>
<dbReference type="EMBL" id="BLAU01000001">
    <property type="protein sequence ID" value="GET22824.1"/>
    <property type="molecule type" value="Genomic_DNA"/>
</dbReference>
<evidence type="ECO:0000313" key="2">
    <source>
        <dbReference type="EMBL" id="GET22824.1"/>
    </source>
</evidence>
<dbReference type="Proteomes" id="UP000396862">
    <property type="component" value="Unassembled WGS sequence"/>
</dbReference>
<dbReference type="Proteomes" id="UP000240621">
    <property type="component" value="Unassembled WGS sequence"/>
</dbReference>
<keyword evidence="1" id="KW-0732">Signal</keyword>
<reference evidence="2 5" key="2">
    <citation type="submission" date="2019-10" db="EMBL/GenBank/DDBJ databases">
        <title>Prolixibacter strains distinguished by the presence of nitrate reductase genes were adept at nitrate-dependent anaerobic corrosion of metallic iron and carbon steel.</title>
        <authorList>
            <person name="Iino T."/>
            <person name="Shono N."/>
            <person name="Ito K."/>
            <person name="Nakamura R."/>
            <person name="Sueoka K."/>
            <person name="Harayama S."/>
            <person name="Ohkuma M."/>
        </authorList>
    </citation>
    <scope>NUCLEOTIDE SEQUENCE [LARGE SCALE GENOMIC DNA]</scope>
    <source>
        <strain evidence="2 5">MIC1-1</strain>
    </source>
</reference>
<feature type="chain" id="PRO_5015197593" description="Adhesin" evidence="1">
    <location>
        <begin position="23"/>
        <end position="344"/>
    </location>
</feature>
<proteinExistence type="predicted"/>
<keyword evidence="5" id="KW-1185">Reference proteome</keyword>
<comment type="caution">
    <text evidence="3">The sequence shown here is derived from an EMBL/GenBank/DDBJ whole genome shotgun (WGS) entry which is preliminary data.</text>
</comment>
<accession>A0A2P8CBV1</accession>
<feature type="signal peptide" evidence="1">
    <location>
        <begin position="1"/>
        <end position="22"/>
    </location>
</feature>
<name>A0A2P8CBV1_9BACT</name>
<dbReference type="RefSeq" id="WP_106542640.1">
    <property type="nucleotide sequence ID" value="NZ_BLAU01000001.1"/>
</dbReference>
<evidence type="ECO:0000313" key="5">
    <source>
        <dbReference type="Proteomes" id="UP000396862"/>
    </source>
</evidence>
<evidence type="ECO:0000313" key="4">
    <source>
        <dbReference type="Proteomes" id="UP000240621"/>
    </source>
</evidence>
<organism evidence="3 4">
    <name type="scientific">Prolixibacter denitrificans</name>
    <dbReference type="NCBI Taxonomy" id="1541063"/>
    <lineage>
        <taxon>Bacteria</taxon>
        <taxon>Pseudomonadati</taxon>
        <taxon>Bacteroidota</taxon>
        <taxon>Bacteroidia</taxon>
        <taxon>Marinilabiliales</taxon>
        <taxon>Prolixibacteraceae</taxon>
        <taxon>Prolixibacter</taxon>
    </lineage>
</organism>
<dbReference type="OrthoDB" id="1117657at2"/>
<sequence>MKTFKYNLLFLVAILFASQAFAEKTTKKVYQSFDINSVKALNINNKFGNIYIDDVRSDSVVVDVDIWVEGLPEDKAKALLNKIDVSIHQDGGTVYAETDITSDFKTRQTFSIDYHISIPADRDLKVEQRYGNVAMNNLTGKGEFEIKYGNLTAKKLNSPSLSFDLAYSKAQVDETDDLNTDLRYSKLFLTKGKKLTVDSRYSVVKVDNCDYLKADSRYDDFELGELNTLVAESMYTNIKADKLNSTLQLDNGYGAIKIGEIPAGFDSIHVTNKYASIKLGIAPDASYYLHGEVQYCNLKHPDSNRLNRMKENTSYEVDGIIGNESAPKAKVDISSRYGSISLMQ</sequence>
<protein>
    <recommendedName>
        <fullName evidence="6">Adhesin</fullName>
    </recommendedName>
</protein>
<reference evidence="3 4" key="1">
    <citation type="submission" date="2018-03" db="EMBL/GenBank/DDBJ databases">
        <title>Genomic Encyclopedia of Archaeal and Bacterial Type Strains, Phase II (KMG-II): from individual species to whole genera.</title>
        <authorList>
            <person name="Goeker M."/>
        </authorList>
    </citation>
    <scope>NUCLEOTIDE SEQUENCE [LARGE SCALE GENOMIC DNA]</scope>
    <source>
        <strain evidence="3 4">DSM 27267</strain>
    </source>
</reference>